<evidence type="ECO:0000313" key="3">
    <source>
        <dbReference type="EMBL" id="CAB4815162.1"/>
    </source>
</evidence>
<evidence type="ECO:0000313" key="1">
    <source>
        <dbReference type="EMBL" id="CAB4714650.1"/>
    </source>
</evidence>
<evidence type="ECO:0000313" key="5">
    <source>
        <dbReference type="EMBL" id="CAB4989057.1"/>
    </source>
</evidence>
<dbReference type="AlphaFoldDB" id="A0A6J7U5T0"/>
<dbReference type="EMBL" id="CAEZYA010000056">
    <property type="protein sequence ID" value="CAB4714650.1"/>
    <property type="molecule type" value="Genomic_DNA"/>
</dbReference>
<dbReference type="EMBL" id="CAFBQD010000019">
    <property type="protein sequence ID" value="CAB5049713.1"/>
    <property type="molecule type" value="Genomic_DNA"/>
</dbReference>
<dbReference type="EMBL" id="CAEZZN010000068">
    <property type="protein sequence ID" value="CAB4775520.1"/>
    <property type="molecule type" value="Genomic_DNA"/>
</dbReference>
<sequence>MAQIPIIGSEGKPILYAYLDDEGLHFQFEYYGDGENSMDYEFIHTVAPSDYASIAHRFGLNPTTEILTIIQQITDMGRGEELKTALTDKEITNEFFSWMS</sequence>
<dbReference type="EMBL" id="CAFBQM010000050">
    <property type="protein sequence ID" value="CAB5060672.1"/>
    <property type="molecule type" value="Genomic_DNA"/>
</dbReference>
<organism evidence="7">
    <name type="scientific">freshwater metagenome</name>
    <dbReference type="NCBI Taxonomy" id="449393"/>
    <lineage>
        <taxon>unclassified sequences</taxon>
        <taxon>metagenomes</taxon>
        <taxon>ecological metagenomes</taxon>
    </lineage>
</organism>
<proteinExistence type="predicted"/>
<dbReference type="EMBL" id="CAFBLC010000019">
    <property type="protein sequence ID" value="CAB4854501.1"/>
    <property type="molecule type" value="Genomic_DNA"/>
</dbReference>
<protein>
    <submittedName>
        <fullName evidence="7">Unannotated protein</fullName>
    </submittedName>
</protein>
<accession>A0A6J7U5T0</accession>
<dbReference type="EMBL" id="CAFAAU010000057">
    <property type="protein sequence ID" value="CAB4815162.1"/>
    <property type="molecule type" value="Genomic_DNA"/>
</dbReference>
<evidence type="ECO:0000313" key="4">
    <source>
        <dbReference type="EMBL" id="CAB4854501.1"/>
    </source>
</evidence>
<evidence type="ECO:0000313" key="7">
    <source>
        <dbReference type="EMBL" id="CAB5060672.1"/>
    </source>
</evidence>
<gene>
    <name evidence="1" type="ORF">UFOPK2627_01231</name>
    <name evidence="2" type="ORF">UFOPK2879_01262</name>
    <name evidence="3" type="ORF">UFOPK3078_01303</name>
    <name evidence="4" type="ORF">UFOPK3288_00727</name>
    <name evidence="5" type="ORF">UFOPK3990_00959</name>
    <name evidence="6" type="ORF">UFOPK4245_00827</name>
    <name evidence="7" type="ORF">UFOPK4337_01001</name>
</gene>
<evidence type="ECO:0000313" key="2">
    <source>
        <dbReference type="EMBL" id="CAB4775520.1"/>
    </source>
</evidence>
<evidence type="ECO:0000313" key="6">
    <source>
        <dbReference type="EMBL" id="CAB5049713.1"/>
    </source>
</evidence>
<dbReference type="EMBL" id="CAFBOQ010000028">
    <property type="protein sequence ID" value="CAB4989057.1"/>
    <property type="molecule type" value="Genomic_DNA"/>
</dbReference>
<reference evidence="7" key="1">
    <citation type="submission" date="2020-05" db="EMBL/GenBank/DDBJ databases">
        <authorList>
            <person name="Chiriac C."/>
            <person name="Salcher M."/>
            <person name="Ghai R."/>
            <person name="Kavagutti S V."/>
        </authorList>
    </citation>
    <scope>NUCLEOTIDE SEQUENCE</scope>
</reference>
<name>A0A6J7U5T0_9ZZZZ</name>